<dbReference type="InterPro" id="IPR050388">
    <property type="entry name" value="ABC_Ni/Peptide_Import"/>
</dbReference>
<keyword evidence="10" id="KW-1185">Reference proteome</keyword>
<dbReference type="PROSITE" id="PS50893">
    <property type="entry name" value="ABC_TRANSPORTER_2"/>
    <property type="match status" value="1"/>
</dbReference>
<dbReference type="GO" id="GO:0005524">
    <property type="term" value="F:ATP binding"/>
    <property type="evidence" value="ECO:0007669"/>
    <property type="project" value="UniProtKB-KW"/>
</dbReference>
<dbReference type="Pfam" id="PF00005">
    <property type="entry name" value="ABC_tran"/>
    <property type="match status" value="1"/>
</dbReference>
<dbReference type="Pfam" id="PF08352">
    <property type="entry name" value="oligo_HPY"/>
    <property type="match status" value="1"/>
</dbReference>
<dbReference type="RefSeq" id="WP_344721407.1">
    <property type="nucleotide sequence ID" value="NZ_BAAAUS010000007.1"/>
</dbReference>
<comment type="similarity">
    <text evidence="2">Belongs to the ABC transporter superfamily.</text>
</comment>
<keyword evidence="6 9" id="KW-0067">ATP-binding</keyword>
<evidence type="ECO:0000256" key="1">
    <source>
        <dbReference type="ARBA" id="ARBA00004202"/>
    </source>
</evidence>
<dbReference type="InterPro" id="IPR027417">
    <property type="entry name" value="P-loop_NTPase"/>
</dbReference>
<dbReference type="InterPro" id="IPR017871">
    <property type="entry name" value="ABC_transporter-like_CS"/>
</dbReference>
<evidence type="ECO:0000256" key="3">
    <source>
        <dbReference type="ARBA" id="ARBA00022448"/>
    </source>
</evidence>
<evidence type="ECO:0000256" key="5">
    <source>
        <dbReference type="ARBA" id="ARBA00022741"/>
    </source>
</evidence>
<protein>
    <submittedName>
        <fullName evidence="9">ABC transporter ATP-binding protein</fullName>
    </submittedName>
</protein>
<dbReference type="InterPro" id="IPR003593">
    <property type="entry name" value="AAA+_ATPase"/>
</dbReference>
<dbReference type="Proteomes" id="UP001597114">
    <property type="component" value="Unassembled WGS sequence"/>
</dbReference>
<sequence length="355" mass="38549">MNAAASREPLLEIRDLQIEFDSDDGWMRVVDGVRLDVPQGGARALVGESGSGKTVTALAVMGLLPKRHSRIPGGRIRLQGRDLLGRTERQMRGVRGTEIAMIFQEPMTSLNPAYTVGEQIAETVRVHTGASRREAWARTVESLDLVGIPAARRRAAEYPHTFSGGMRQRVMIAMAISCRPKLLIADEPTTALDVTVQAAILQLLRELRESTSMAVLLVTHDLGVVADFCDEVTVMYAGQPVEEAGTVELFADPRHPYTSGLLRAMPQAAHAGLDLSSIPGVVPRPDQMPTGCRFHPRCSHARNDLCDTEEPELALLDDTRASRCLRIQRGEIDRLPRIVDDRIAAAGAGLDGGAG</sequence>
<organism evidence="9 10">
    <name type="scientific">Pseudonocardia yunnanensis</name>
    <dbReference type="NCBI Taxonomy" id="58107"/>
    <lineage>
        <taxon>Bacteria</taxon>
        <taxon>Bacillati</taxon>
        <taxon>Actinomycetota</taxon>
        <taxon>Actinomycetes</taxon>
        <taxon>Pseudonocardiales</taxon>
        <taxon>Pseudonocardiaceae</taxon>
        <taxon>Pseudonocardia</taxon>
    </lineage>
</organism>
<dbReference type="SMART" id="SM00382">
    <property type="entry name" value="AAA"/>
    <property type="match status" value="1"/>
</dbReference>
<gene>
    <name evidence="9" type="ORF">ACFSJD_09440</name>
</gene>
<dbReference type="PANTHER" id="PTHR43297:SF2">
    <property type="entry name" value="DIPEPTIDE TRANSPORT ATP-BINDING PROTEIN DPPD"/>
    <property type="match status" value="1"/>
</dbReference>
<comment type="subcellular location">
    <subcellularLocation>
        <location evidence="1">Cell membrane</location>
        <topology evidence="1">Peripheral membrane protein</topology>
    </subcellularLocation>
</comment>
<dbReference type="SUPFAM" id="SSF52540">
    <property type="entry name" value="P-loop containing nucleoside triphosphate hydrolases"/>
    <property type="match status" value="1"/>
</dbReference>
<evidence type="ECO:0000256" key="2">
    <source>
        <dbReference type="ARBA" id="ARBA00005417"/>
    </source>
</evidence>
<dbReference type="NCBIfam" id="TIGR01727">
    <property type="entry name" value="oligo_HPY"/>
    <property type="match status" value="1"/>
</dbReference>
<evidence type="ECO:0000313" key="9">
    <source>
        <dbReference type="EMBL" id="MFD1517710.1"/>
    </source>
</evidence>
<feature type="domain" description="ABC transporter" evidence="8">
    <location>
        <begin position="13"/>
        <end position="262"/>
    </location>
</feature>
<comment type="caution">
    <text evidence="9">The sequence shown here is derived from an EMBL/GenBank/DDBJ whole genome shotgun (WGS) entry which is preliminary data.</text>
</comment>
<evidence type="ECO:0000313" key="10">
    <source>
        <dbReference type="Proteomes" id="UP001597114"/>
    </source>
</evidence>
<dbReference type="EMBL" id="JBHUCO010000009">
    <property type="protein sequence ID" value="MFD1517710.1"/>
    <property type="molecule type" value="Genomic_DNA"/>
</dbReference>
<evidence type="ECO:0000256" key="4">
    <source>
        <dbReference type="ARBA" id="ARBA00022475"/>
    </source>
</evidence>
<keyword evidence="4" id="KW-1003">Cell membrane</keyword>
<dbReference type="Gene3D" id="3.40.50.300">
    <property type="entry name" value="P-loop containing nucleotide triphosphate hydrolases"/>
    <property type="match status" value="1"/>
</dbReference>
<keyword evidence="5" id="KW-0547">Nucleotide-binding</keyword>
<evidence type="ECO:0000256" key="7">
    <source>
        <dbReference type="ARBA" id="ARBA00023136"/>
    </source>
</evidence>
<accession>A0ABW4EU38</accession>
<dbReference type="PANTHER" id="PTHR43297">
    <property type="entry name" value="OLIGOPEPTIDE TRANSPORT ATP-BINDING PROTEIN APPD"/>
    <property type="match status" value="1"/>
</dbReference>
<dbReference type="CDD" id="cd03257">
    <property type="entry name" value="ABC_NikE_OppD_transporters"/>
    <property type="match status" value="1"/>
</dbReference>
<reference evidence="10" key="1">
    <citation type="journal article" date="2019" name="Int. J. Syst. Evol. Microbiol.">
        <title>The Global Catalogue of Microorganisms (GCM) 10K type strain sequencing project: providing services to taxonomists for standard genome sequencing and annotation.</title>
        <authorList>
            <consortium name="The Broad Institute Genomics Platform"/>
            <consortium name="The Broad Institute Genome Sequencing Center for Infectious Disease"/>
            <person name="Wu L."/>
            <person name="Ma J."/>
        </authorList>
    </citation>
    <scope>NUCLEOTIDE SEQUENCE [LARGE SCALE GENOMIC DNA]</scope>
    <source>
        <strain evidence="10">CCM 7043</strain>
    </source>
</reference>
<dbReference type="InterPro" id="IPR003439">
    <property type="entry name" value="ABC_transporter-like_ATP-bd"/>
</dbReference>
<name>A0ABW4EU38_9PSEU</name>
<dbReference type="InterPro" id="IPR013563">
    <property type="entry name" value="Oligopep_ABC_C"/>
</dbReference>
<evidence type="ECO:0000256" key="6">
    <source>
        <dbReference type="ARBA" id="ARBA00022840"/>
    </source>
</evidence>
<keyword evidence="7" id="KW-0472">Membrane</keyword>
<proteinExistence type="inferred from homology"/>
<dbReference type="PROSITE" id="PS00211">
    <property type="entry name" value="ABC_TRANSPORTER_1"/>
    <property type="match status" value="1"/>
</dbReference>
<keyword evidence="3" id="KW-0813">Transport</keyword>
<evidence type="ECO:0000259" key="8">
    <source>
        <dbReference type="PROSITE" id="PS50893"/>
    </source>
</evidence>